<keyword evidence="4" id="KW-0547">Nucleotide-binding</keyword>
<dbReference type="EMBL" id="PELV01000197">
    <property type="protein sequence ID" value="RTH18153.1"/>
    <property type="molecule type" value="Genomic_DNA"/>
</dbReference>
<dbReference type="EMBL" id="PELW01000073">
    <property type="protein sequence ID" value="RTH27180.1"/>
    <property type="molecule type" value="Genomic_DNA"/>
</dbReference>
<sequence>MRRRRYTLFLRDILEAIGRIERFVGDRDFQAFAGDELLMSAVIRQLEIIGEAAKNLPEEVKGRHSQIPWSLMARMRDRLAHGYWTVDPEILWGVIQEELPSLKPRLAEILWWEEQREGNGP</sequence>
<keyword evidence="1" id="KW-0597">Phosphoprotein</keyword>
<evidence type="ECO:0000256" key="2">
    <source>
        <dbReference type="ARBA" id="ARBA00022649"/>
    </source>
</evidence>
<keyword evidence="5" id="KW-0378">Hydrolase</keyword>
<dbReference type="Proteomes" id="UP000287467">
    <property type="component" value="Unassembled WGS sequence"/>
</dbReference>
<evidence type="ECO:0000313" key="12">
    <source>
        <dbReference type="EMBL" id="RTI16999.1"/>
    </source>
</evidence>
<evidence type="ECO:0000313" key="17">
    <source>
        <dbReference type="Proteomes" id="UP000287439"/>
    </source>
</evidence>
<evidence type="ECO:0000313" key="9">
    <source>
        <dbReference type="EMBL" id="RTH26592.1"/>
    </source>
</evidence>
<evidence type="ECO:0000256" key="6">
    <source>
        <dbReference type="ARBA" id="ARBA00024207"/>
    </source>
</evidence>
<dbReference type="InterPro" id="IPR008201">
    <property type="entry name" value="HepT-like"/>
</dbReference>
<dbReference type="Proteomes" id="UP000287439">
    <property type="component" value="Unassembled WGS sequence"/>
</dbReference>
<keyword evidence="2" id="KW-1277">Toxin-antitoxin system</keyword>
<dbReference type="Proteomes" id="UP000286712">
    <property type="component" value="Unassembled WGS sequence"/>
</dbReference>
<evidence type="ECO:0000313" key="8">
    <source>
        <dbReference type="EMBL" id="RTH18153.1"/>
    </source>
</evidence>
<evidence type="ECO:0000256" key="3">
    <source>
        <dbReference type="ARBA" id="ARBA00022722"/>
    </source>
</evidence>
<gene>
    <name evidence="13" type="ORF">CSW14_08540</name>
    <name evidence="12" type="ORF">CSW23_06715</name>
    <name evidence="11" type="ORF">CSW37_04070</name>
    <name evidence="9" type="ORF">CSW38_05585</name>
    <name evidence="10" type="ORF">CSW40_03505</name>
    <name evidence="8" type="ORF">CSW41_06515</name>
    <name evidence="7" type="ORF">CSW45_06180</name>
</gene>
<evidence type="ECO:0000313" key="11">
    <source>
        <dbReference type="EMBL" id="RTH38586.1"/>
    </source>
</evidence>
<dbReference type="GO" id="GO:0000166">
    <property type="term" value="F:nucleotide binding"/>
    <property type="evidence" value="ECO:0007669"/>
    <property type="project" value="UniProtKB-KW"/>
</dbReference>
<dbReference type="InterPro" id="IPR037038">
    <property type="entry name" value="HepT-like_sf"/>
</dbReference>
<dbReference type="PANTHER" id="PTHR34139:SF1">
    <property type="entry name" value="RNASE MJ1380-RELATED"/>
    <property type="match status" value="1"/>
</dbReference>
<dbReference type="GO" id="GO:0016787">
    <property type="term" value="F:hydrolase activity"/>
    <property type="evidence" value="ECO:0007669"/>
    <property type="project" value="UniProtKB-KW"/>
</dbReference>
<evidence type="ECO:0000313" key="15">
    <source>
        <dbReference type="Proteomes" id="UP000286910"/>
    </source>
</evidence>
<evidence type="ECO:0000256" key="5">
    <source>
        <dbReference type="ARBA" id="ARBA00022801"/>
    </source>
</evidence>
<dbReference type="InterPro" id="IPR051813">
    <property type="entry name" value="HepT_RNase_toxin"/>
</dbReference>
<dbReference type="GO" id="GO:0004540">
    <property type="term" value="F:RNA nuclease activity"/>
    <property type="evidence" value="ECO:0007669"/>
    <property type="project" value="InterPro"/>
</dbReference>
<protein>
    <submittedName>
        <fullName evidence="10">DUF86 domain-containing protein</fullName>
    </submittedName>
</protein>
<dbReference type="EMBL" id="PELR01000156">
    <property type="protein sequence ID" value="RTH03918.1"/>
    <property type="molecule type" value="Genomic_DNA"/>
</dbReference>
<keyword evidence="3" id="KW-0540">Nuclease</keyword>
<dbReference type="EMBL" id="PEMN01000192">
    <property type="protein sequence ID" value="RTI16999.1"/>
    <property type="molecule type" value="Genomic_DNA"/>
</dbReference>
<dbReference type="RefSeq" id="WP_038028986.1">
    <property type="nucleotide sequence ID" value="NZ_PELL01000074.1"/>
</dbReference>
<comment type="caution">
    <text evidence="10">The sequence shown here is derived from an EMBL/GenBank/DDBJ whole genome shotgun (WGS) entry which is preliminary data.</text>
</comment>
<evidence type="ECO:0000313" key="19">
    <source>
        <dbReference type="Proteomes" id="UP000288051"/>
    </source>
</evidence>
<dbReference type="Proteomes" id="UP000288051">
    <property type="component" value="Unassembled WGS sequence"/>
</dbReference>
<dbReference type="Gene3D" id="1.20.120.580">
    <property type="entry name" value="bsu32300-like"/>
    <property type="match status" value="1"/>
</dbReference>
<evidence type="ECO:0000313" key="16">
    <source>
        <dbReference type="Proteomes" id="UP000287306"/>
    </source>
</evidence>
<dbReference type="GO" id="GO:0110001">
    <property type="term" value="C:toxin-antitoxin complex"/>
    <property type="evidence" value="ECO:0007669"/>
    <property type="project" value="InterPro"/>
</dbReference>
<dbReference type="EMBL" id="PELY01000136">
    <property type="protein sequence ID" value="RTH26592.1"/>
    <property type="molecule type" value="Genomic_DNA"/>
</dbReference>
<evidence type="ECO:0000313" key="18">
    <source>
        <dbReference type="Proteomes" id="UP000287467"/>
    </source>
</evidence>
<proteinExistence type="inferred from homology"/>
<evidence type="ECO:0000313" key="14">
    <source>
        <dbReference type="Proteomes" id="UP000286712"/>
    </source>
</evidence>
<comment type="similarity">
    <text evidence="6">Belongs to the HepT RNase toxin family.</text>
</comment>
<dbReference type="PANTHER" id="PTHR34139">
    <property type="entry name" value="UPF0331 PROTEIN MJ0127"/>
    <property type="match status" value="1"/>
</dbReference>
<dbReference type="Proteomes" id="UP000288073">
    <property type="component" value="Unassembled WGS sequence"/>
</dbReference>
<reference evidence="14 15" key="1">
    <citation type="journal article" date="2019" name="Extremophiles">
        <title>Biogeography of thermophiles and predominance of Thermus scotoductus in domestic water heaters.</title>
        <authorList>
            <person name="Wilpiszeski R.L."/>
            <person name="Zhang Z."/>
            <person name="House C.H."/>
        </authorList>
    </citation>
    <scope>NUCLEOTIDE SEQUENCE [LARGE SCALE GENOMIC DNA]</scope>
    <source>
        <strain evidence="12 20">10_S10</strain>
        <strain evidence="13 18">1_S1</strain>
        <strain evidence="11 19">24_S24</strain>
        <strain evidence="9 16">25_S25</strain>
        <strain evidence="10 14">27_S27</strain>
        <strain evidence="8 17">28_S28</strain>
        <strain evidence="7 15">32_S32</strain>
    </source>
</reference>
<name>A0A430S0U8_THESC</name>
<evidence type="ECO:0000313" key="13">
    <source>
        <dbReference type="EMBL" id="RTI53261.1"/>
    </source>
</evidence>
<accession>A0A430S0U8</accession>
<evidence type="ECO:0000256" key="4">
    <source>
        <dbReference type="ARBA" id="ARBA00022741"/>
    </source>
</evidence>
<dbReference type="Proteomes" id="UP000287306">
    <property type="component" value="Unassembled WGS sequence"/>
</dbReference>
<dbReference type="Pfam" id="PF01934">
    <property type="entry name" value="HepT-like"/>
    <property type="match status" value="1"/>
</dbReference>
<evidence type="ECO:0000313" key="20">
    <source>
        <dbReference type="Proteomes" id="UP000288073"/>
    </source>
</evidence>
<dbReference type="EMBL" id="PELZ01000098">
    <property type="protein sequence ID" value="RTH38586.1"/>
    <property type="molecule type" value="Genomic_DNA"/>
</dbReference>
<evidence type="ECO:0000313" key="10">
    <source>
        <dbReference type="EMBL" id="RTH27180.1"/>
    </source>
</evidence>
<dbReference type="Proteomes" id="UP000286910">
    <property type="component" value="Unassembled WGS sequence"/>
</dbReference>
<dbReference type="EMBL" id="PEMW01000285">
    <property type="protein sequence ID" value="RTI53261.1"/>
    <property type="molecule type" value="Genomic_DNA"/>
</dbReference>
<organism evidence="10 14">
    <name type="scientific">Thermus scotoductus</name>
    <dbReference type="NCBI Taxonomy" id="37636"/>
    <lineage>
        <taxon>Bacteria</taxon>
        <taxon>Thermotogati</taxon>
        <taxon>Deinococcota</taxon>
        <taxon>Deinococci</taxon>
        <taxon>Thermales</taxon>
        <taxon>Thermaceae</taxon>
        <taxon>Thermus</taxon>
    </lineage>
</organism>
<evidence type="ECO:0000313" key="7">
    <source>
        <dbReference type="EMBL" id="RTH03918.1"/>
    </source>
</evidence>
<dbReference type="AlphaFoldDB" id="A0A430S0U8"/>
<evidence type="ECO:0000256" key="1">
    <source>
        <dbReference type="ARBA" id="ARBA00022553"/>
    </source>
</evidence>